<dbReference type="PANTHER" id="PTHR30332:SF17">
    <property type="entry name" value="TYPE IV PILIATION SYSTEM PROTEIN DR_0774-RELATED"/>
    <property type="match status" value="1"/>
</dbReference>
<comment type="similarity">
    <text evidence="1">Belongs to the bacterial secretin family.</text>
</comment>
<dbReference type="EMBL" id="JAVDXV010000006">
    <property type="protein sequence ID" value="MDR7334283.1"/>
    <property type="molecule type" value="Genomic_DNA"/>
</dbReference>
<reference evidence="3 4" key="1">
    <citation type="submission" date="2023-07" db="EMBL/GenBank/DDBJ databases">
        <title>Sorghum-associated microbial communities from plants grown in Nebraska, USA.</title>
        <authorList>
            <person name="Schachtman D."/>
        </authorList>
    </citation>
    <scope>NUCLEOTIDE SEQUENCE [LARGE SCALE GENOMIC DNA]</scope>
    <source>
        <strain evidence="3 4">BE316</strain>
    </source>
</reference>
<gene>
    <name evidence="3" type="ORF">J2X21_003435</name>
</gene>
<evidence type="ECO:0000313" key="3">
    <source>
        <dbReference type="EMBL" id="MDR7334283.1"/>
    </source>
</evidence>
<proteinExistence type="inferred from homology"/>
<evidence type="ECO:0000313" key="4">
    <source>
        <dbReference type="Proteomes" id="UP001180825"/>
    </source>
</evidence>
<feature type="domain" description="Type II/III secretion system secretin-like" evidence="2">
    <location>
        <begin position="295"/>
        <end position="442"/>
    </location>
</feature>
<evidence type="ECO:0000259" key="2">
    <source>
        <dbReference type="Pfam" id="PF00263"/>
    </source>
</evidence>
<dbReference type="RefSeq" id="WP_310330595.1">
    <property type="nucleotide sequence ID" value="NZ_JAVDXV010000006.1"/>
</dbReference>
<name>A0ABU2AAQ4_9BURK</name>
<evidence type="ECO:0000256" key="1">
    <source>
        <dbReference type="RuleBase" id="RU004003"/>
    </source>
</evidence>
<accession>A0ABU2AAQ4</accession>
<dbReference type="InterPro" id="IPR050810">
    <property type="entry name" value="Bact_Secretion_Sys_Channel"/>
</dbReference>
<dbReference type="InterPro" id="IPR004846">
    <property type="entry name" value="T2SS/T3SS_dom"/>
</dbReference>
<dbReference type="Pfam" id="PF00263">
    <property type="entry name" value="Secretin"/>
    <property type="match status" value="1"/>
</dbReference>
<comment type="caution">
    <text evidence="3">The sequence shown here is derived from an EMBL/GenBank/DDBJ whole genome shotgun (WGS) entry which is preliminary data.</text>
</comment>
<dbReference type="PANTHER" id="PTHR30332">
    <property type="entry name" value="PROBABLE GENERAL SECRETION PATHWAY PROTEIN D"/>
    <property type="match status" value="1"/>
</dbReference>
<protein>
    <submittedName>
        <fullName evidence="3">Type II secretory pathway component GspD/PulD (Secretin)</fullName>
    </submittedName>
</protein>
<dbReference type="Proteomes" id="UP001180825">
    <property type="component" value="Unassembled WGS sequence"/>
</dbReference>
<sequence>MNRKIALIGGFLVVKKIVVIAVLAMLVGSSEAQPALKLPPPPAPVPASGFQTFGTGLPLAEFLKIALGELSGRPYVLAPEVAASSQLVAADLTKSKLKDPLPLVRAVIEPLGLEIRDLGGVLLVDKRRTEASKKSPGDTFTYRPRHRSVNSLSTYFNMFPELAFSYSGGLAVRAQTVSSSDSTEPGKALQPTMSSGATTFSAQDKDPSFLVVAGDAAEISRFKTLIVELDVPVPQVLVKAYVFEVRTTDARDGGVKLVADLLGGRVGFNLGGASSSTTPDALRLTLPNVSLAVSALAADSRVRLVSSPVLRVDDSTTASATVGTSTPTLGAIVSQNGSTQQSVSYQEAGVLLSVSARVLEASIRLTISQELSSFVKTDTGLSNTPTKLRRAFKSDVVARDGEALLLGGLTEAQTSDAKQTSFFGFGSASKSTSSSEVVVLLTATRLDQQQ</sequence>
<organism evidence="3 4">
    <name type="scientific">Roseateles asaccharophilus</name>
    <dbReference type="NCBI Taxonomy" id="582607"/>
    <lineage>
        <taxon>Bacteria</taxon>
        <taxon>Pseudomonadati</taxon>
        <taxon>Pseudomonadota</taxon>
        <taxon>Betaproteobacteria</taxon>
        <taxon>Burkholderiales</taxon>
        <taxon>Sphaerotilaceae</taxon>
        <taxon>Roseateles</taxon>
    </lineage>
</organism>
<keyword evidence="4" id="KW-1185">Reference proteome</keyword>